<reference evidence="4 7" key="2">
    <citation type="journal article" date="2019" name="Emerg. Microbes Infect.">
        <title>Comprehensive subspecies identification of 175 nontuberculous mycobacteria species based on 7547 genomic profiles.</title>
        <authorList>
            <person name="Matsumoto Y."/>
            <person name="Kinjo T."/>
            <person name="Motooka D."/>
            <person name="Nabeya D."/>
            <person name="Jung N."/>
            <person name="Uechi K."/>
            <person name="Horii T."/>
            <person name="Iida T."/>
            <person name="Fujita J."/>
            <person name="Nakamura S."/>
        </authorList>
    </citation>
    <scope>NUCLEOTIDE SEQUENCE [LARGE SCALE GENOMIC DNA]</scope>
    <source>
        <strain evidence="4 7">JCM 6377</strain>
    </source>
</reference>
<accession>A0A2A7MU61</accession>
<evidence type="ECO:0000259" key="3">
    <source>
        <dbReference type="Pfam" id="PF00823"/>
    </source>
</evidence>
<gene>
    <name evidence="4" type="primary">PPE38</name>
    <name evidence="5" type="ORF">CQY20_22590</name>
    <name evidence="4" type="ORF">MAGR_47700</name>
</gene>
<comment type="caution">
    <text evidence="5">The sequence shown here is derived from an EMBL/GenBank/DDBJ whole genome shotgun (WGS) entry which is preliminary data.</text>
</comment>
<evidence type="ECO:0000256" key="2">
    <source>
        <dbReference type="SAM" id="MobiDB-lite"/>
    </source>
</evidence>
<proteinExistence type="inferred from homology"/>
<feature type="compositionally biased region" description="Basic and acidic residues" evidence="2">
    <location>
        <begin position="384"/>
        <end position="395"/>
    </location>
</feature>
<dbReference type="Pfam" id="PF00823">
    <property type="entry name" value="PPE"/>
    <property type="match status" value="1"/>
</dbReference>
<dbReference type="EMBL" id="PDCP01000048">
    <property type="protein sequence ID" value="PEG35265.1"/>
    <property type="molecule type" value="Genomic_DNA"/>
</dbReference>
<reference evidence="4" key="3">
    <citation type="submission" date="2020-02" db="EMBL/GenBank/DDBJ databases">
        <authorList>
            <person name="Matsumoto Y."/>
            <person name="Motooka D."/>
            <person name="Nakamura S."/>
        </authorList>
    </citation>
    <scope>NUCLEOTIDE SEQUENCE</scope>
    <source>
        <strain evidence="4">JCM 6377</strain>
    </source>
</reference>
<dbReference type="OrthoDB" id="4721978at2"/>
<dbReference type="PANTHER" id="PTHR46766:SF1">
    <property type="entry name" value="GLUTAMINE-RICH PROTEIN 2"/>
    <property type="match status" value="1"/>
</dbReference>
<protein>
    <submittedName>
        <fullName evidence="4 5">PPE family protein</fullName>
    </submittedName>
</protein>
<dbReference type="Proteomes" id="UP000220914">
    <property type="component" value="Unassembled WGS sequence"/>
</dbReference>
<dbReference type="GO" id="GO:0052572">
    <property type="term" value="P:response to host immune response"/>
    <property type="evidence" value="ECO:0007669"/>
    <property type="project" value="TreeGrafter"/>
</dbReference>
<dbReference type="RefSeq" id="WP_097942314.1">
    <property type="nucleotide sequence ID" value="NZ_BLKS01000001.1"/>
</dbReference>
<dbReference type="InterPro" id="IPR000030">
    <property type="entry name" value="PPE_dom"/>
</dbReference>
<keyword evidence="6" id="KW-1185">Reference proteome</keyword>
<organism evidence="5 6">
    <name type="scientific">Mycolicibacterium agri</name>
    <name type="common">Mycobacterium agri</name>
    <dbReference type="NCBI Taxonomy" id="36811"/>
    <lineage>
        <taxon>Bacteria</taxon>
        <taxon>Bacillati</taxon>
        <taxon>Actinomycetota</taxon>
        <taxon>Actinomycetes</taxon>
        <taxon>Mycobacteriales</taxon>
        <taxon>Mycobacteriaceae</taxon>
        <taxon>Mycolicibacterium</taxon>
    </lineage>
</organism>
<sequence length="412" mass="40123">MAGQWSAFPPEVNAGQLMAGDQGASLATAAAAYEALAAALMAEAAQMGATAGTTAATGFIGAGGAAMMATAIPYVAALEALAGWVQQSAAAAAGIEQAYMTAKAAMIPVPACTTNRTTQAGLVATNIIGQNTPAIIGLDTEYFAHFWTNNAAHMGGYEAIVTPILVSLGIPPPPAPLTANPAGPAGQAAAIAEAAAHGGVSAAMSQSLNGVNEAAGAVQPTAQTAAAAPASASQSLASFGPQALGQLGQLPQILMQPLGQFPQMLGQFPQMAMGMLGPLTSGMNSGGLAGLEKAAGDPAALAATTSTDAVRGGGGGGGYGGGIAGAHGVMSSYTRPTGSFNAPGPPKLPTGWAPAAEVPEAATSARPSSTGGTGGLYGAPPPHMARDDRSKEGPAEGRTMQLTVGPRTGREV</sequence>
<dbReference type="EMBL" id="BLKS01000001">
    <property type="protein sequence ID" value="GFG53329.1"/>
    <property type="molecule type" value="Genomic_DNA"/>
</dbReference>
<dbReference type="AlphaFoldDB" id="A0A2A7MU61"/>
<evidence type="ECO:0000313" key="4">
    <source>
        <dbReference type="EMBL" id="GFG53329.1"/>
    </source>
</evidence>
<dbReference type="Gene3D" id="1.20.1260.20">
    <property type="entry name" value="PPE superfamily"/>
    <property type="match status" value="1"/>
</dbReference>
<comment type="similarity">
    <text evidence="1">Belongs to the mycobacterial PPE family.</text>
</comment>
<name>A0A2A7MU61_MYCAG</name>
<dbReference type="InterPro" id="IPR038332">
    <property type="entry name" value="PPE_sf"/>
</dbReference>
<dbReference type="SUPFAM" id="SSF140459">
    <property type="entry name" value="PE/PPE dimer-like"/>
    <property type="match status" value="1"/>
</dbReference>
<feature type="domain" description="PPE" evidence="3">
    <location>
        <begin position="5"/>
        <end position="167"/>
    </location>
</feature>
<evidence type="ECO:0000313" key="6">
    <source>
        <dbReference type="Proteomes" id="UP000220914"/>
    </source>
</evidence>
<feature type="region of interest" description="Disordered" evidence="2">
    <location>
        <begin position="336"/>
        <end position="412"/>
    </location>
</feature>
<dbReference type="Proteomes" id="UP000465302">
    <property type="component" value="Unassembled WGS sequence"/>
</dbReference>
<evidence type="ECO:0000313" key="7">
    <source>
        <dbReference type="Proteomes" id="UP000465302"/>
    </source>
</evidence>
<reference evidence="5 6" key="1">
    <citation type="submission" date="2017-10" db="EMBL/GenBank/DDBJ databases">
        <title>The new phylogeny of genus Mycobacterium.</title>
        <authorList>
            <person name="Tortoli E."/>
            <person name="Trovato A."/>
            <person name="Cirillo D.M."/>
        </authorList>
    </citation>
    <scope>NUCLEOTIDE SEQUENCE [LARGE SCALE GENOMIC DNA]</scope>
    <source>
        <strain evidence="5 6">CCUG37673</strain>
    </source>
</reference>
<dbReference type="PANTHER" id="PTHR46766">
    <property type="entry name" value="GLUTAMINE-RICH PROTEIN 2"/>
    <property type="match status" value="1"/>
</dbReference>
<evidence type="ECO:0000256" key="1">
    <source>
        <dbReference type="ARBA" id="ARBA00010652"/>
    </source>
</evidence>
<evidence type="ECO:0000313" key="5">
    <source>
        <dbReference type="EMBL" id="PEG35265.1"/>
    </source>
</evidence>